<feature type="region of interest" description="Disordered" evidence="1">
    <location>
        <begin position="224"/>
        <end position="243"/>
    </location>
</feature>
<keyword evidence="3" id="KW-1185">Reference proteome</keyword>
<comment type="caution">
    <text evidence="2">The sequence shown here is derived from an EMBL/GenBank/DDBJ whole genome shotgun (WGS) entry which is preliminary data.</text>
</comment>
<dbReference type="Proteomes" id="UP000799441">
    <property type="component" value="Unassembled WGS sequence"/>
</dbReference>
<feature type="compositionally biased region" description="Basic residues" evidence="1">
    <location>
        <begin position="1"/>
        <end position="17"/>
    </location>
</feature>
<organism evidence="2 3">
    <name type="scientific">Polychaeton citri CBS 116435</name>
    <dbReference type="NCBI Taxonomy" id="1314669"/>
    <lineage>
        <taxon>Eukaryota</taxon>
        <taxon>Fungi</taxon>
        <taxon>Dikarya</taxon>
        <taxon>Ascomycota</taxon>
        <taxon>Pezizomycotina</taxon>
        <taxon>Dothideomycetes</taxon>
        <taxon>Dothideomycetidae</taxon>
        <taxon>Capnodiales</taxon>
        <taxon>Capnodiaceae</taxon>
        <taxon>Polychaeton</taxon>
    </lineage>
</organism>
<accession>A0A9P4UKD3</accession>
<dbReference type="OrthoDB" id="3645052at2759"/>
<evidence type="ECO:0000313" key="3">
    <source>
        <dbReference type="Proteomes" id="UP000799441"/>
    </source>
</evidence>
<reference evidence="2" key="1">
    <citation type="journal article" date="2020" name="Stud. Mycol.">
        <title>101 Dothideomycetes genomes: a test case for predicting lifestyles and emergence of pathogens.</title>
        <authorList>
            <person name="Haridas S."/>
            <person name="Albert R."/>
            <person name="Binder M."/>
            <person name="Bloem J."/>
            <person name="Labutti K."/>
            <person name="Salamov A."/>
            <person name="Andreopoulos B."/>
            <person name="Baker S."/>
            <person name="Barry K."/>
            <person name="Bills G."/>
            <person name="Bluhm B."/>
            <person name="Cannon C."/>
            <person name="Castanera R."/>
            <person name="Culley D."/>
            <person name="Daum C."/>
            <person name="Ezra D."/>
            <person name="Gonzalez J."/>
            <person name="Henrissat B."/>
            <person name="Kuo A."/>
            <person name="Liang C."/>
            <person name="Lipzen A."/>
            <person name="Lutzoni F."/>
            <person name="Magnuson J."/>
            <person name="Mondo S."/>
            <person name="Nolan M."/>
            <person name="Ohm R."/>
            <person name="Pangilinan J."/>
            <person name="Park H.-J."/>
            <person name="Ramirez L."/>
            <person name="Alfaro M."/>
            <person name="Sun H."/>
            <person name="Tritt A."/>
            <person name="Yoshinaga Y."/>
            <person name="Zwiers L.-H."/>
            <person name="Turgeon B."/>
            <person name="Goodwin S."/>
            <person name="Spatafora J."/>
            <person name="Crous P."/>
            <person name="Grigoriev I."/>
        </authorList>
    </citation>
    <scope>NUCLEOTIDE SEQUENCE</scope>
    <source>
        <strain evidence="2">CBS 116435</strain>
    </source>
</reference>
<sequence length="261" mass="29785">MAPKAVRKSRPVTRRTNLRQQAHDSPEPSNSAPLVKTEYAQIPNLANEIYQSSLFFSIPAEMRNRIYEMAFEDGYLFGTIKPRHWHMYGLVQHPLTLICRQVRAESLPVYLNKFTLGVNSDDQVKPSVRLFGAMDAKTVSYLAVRITDPQIRLHSILLCSARRWKERMRAHKLSGGEVRHVKWPGESGNGILFRPFCGKIISHLESMGVSLEWTMLVAPEMAKKGMSANPDDDSSSLPDHDEQYRHRACPRNELLAMMLIE</sequence>
<evidence type="ECO:0000313" key="2">
    <source>
        <dbReference type="EMBL" id="KAF2718917.1"/>
    </source>
</evidence>
<feature type="region of interest" description="Disordered" evidence="1">
    <location>
        <begin position="1"/>
        <end position="33"/>
    </location>
</feature>
<proteinExistence type="predicted"/>
<dbReference type="AlphaFoldDB" id="A0A9P4UKD3"/>
<dbReference type="EMBL" id="MU003818">
    <property type="protein sequence ID" value="KAF2718917.1"/>
    <property type="molecule type" value="Genomic_DNA"/>
</dbReference>
<protein>
    <submittedName>
        <fullName evidence="2">Uncharacterized protein</fullName>
    </submittedName>
</protein>
<gene>
    <name evidence="2" type="ORF">K431DRAFT_305653</name>
</gene>
<evidence type="ECO:0000256" key="1">
    <source>
        <dbReference type="SAM" id="MobiDB-lite"/>
    </source>
</evidence>
<name>A0A9P4UKD3_9PEZI</name>